<dbReference type="PANTHER" id="PTHR33495">
    <property type="entry name" value="ANTI-SIGMA FACTOR ANTAGONIST TM_1081-RELATED-RELATED"/>
    <property type="match status" value="1"/>
</dbReference>
<dbReference type="GO" id="GO:0045152">
    <property type="term" value="F:antisigma factor binding"/>
    <property type="evidence" value="ECO:0007669"/>
    <property type="project" value="InterPro"/>
</dbReference>
<dbReference type="GO" id="GO:0030435">
    <property type="term" value="P:sporulation resulting in formation of a cellular spore"/>
    <property type="evidence" value="ECO:0007669"/>
    <property type="project" value="UniProtKB-KW"/>
</dbReference>
<dbReference type="CDD" id="cd07043">
    <property type="entry name" value="STAS_anti-anti-sigma_factors"/>
    <property type="match status" value="1"/>
</dbReference>
<dbReference type="Gene3D" id="3.30.750.24">
    <property type="entry name" value="STAS domain"/>
    <property type="match status" value="1"/>
</dbReference>
<comment type="function">
    <text evidence="1">In the phosphorylated form it could act as an anti-anti-sigma factor that counteracts SpoIIAB and thus releases sigma f from inhibition.</text>
</comment>
<accession>A0A1H9Y7X9</accession>
<dbReference type="SUPFAM" id="SSF52091">
    <property type="entry name" value="SpoIIaa-like"/>
    <property type="match status" value="1"/>
</dbReference>
<evidence type="ECO:0000259" key="7">
    <source>
        <dbReference type="PROSITE" id="PS50801"/>
    </source>
</evidence>
<protein>
    <recommendedName>
        <fullName evidence="3 6">Anti-sigma F factor antagonist</fullName>
    </recommendedName>
    <alternativeName>
        <fullName evidence="6">Stage II sporulation protein</fullName>
    </alternativeName>
</protein>
<evidence type="ECO:0000256" key="2">
    <source>
        <dbReference type="ARBA" id="ARBA00009013"/>
    </source>
</evidence>
<dbReference type="PROSITE" id="PS50801">
    <property type="entry name" value="STAS"/>
    <property type="match status" value="1"/>
</dbReference>
<sequence>MKTENKLEMISPMVKNSGATYRVKEHCLIVELKSDLDHHVSIQVKEHSDRIIQTENIRHVIFDFSNTSFMDSSGIGVIMGRYKQVKFTGGSLAVTGITPPVDRILKISGLYKIIQKYETIKEALNAF</sequence>
<reference evidence="8 9" key="1">
    <citation type="submission" date="2016-10" db="EMBL/GenBank/DDBJ databases">
        <authorList>
            <person name="de Groot N.N."/>
        </authorList>
    </citation>
    <scope>NUCLEOTIDE SEQUENCE [LARGE SCALE GENOMIC DNA]</scope>
    <source>
        <strain evidence="8 9">DSM 1801</strain>
    </source>
</reference>
<dbReference type="Proteomes" id="UP000199800">
    <property type="component" value="Unassembled WGS sequence"/>
</dbReference>
<dbReference type="EMBL" id="FOHN01000001">
    <property type="protein sequence ID" value="SES64524.1"/>
    <property type="molecule type" value="Genomic_DNA"/>
</dbReference>
<dbReference type="PANTHER" id="PTHR33495:SF2">
    <property type="entry name" value="ANTI-SIGMA FACTOR ANTAGONIST TM_1081-RELATED"/>
    <property type="match status" value="1"/>
</dbReference>
<dbReference type="Pfam" id="PF01740">
    <property type="entry name" value="STAS"/>
    <property type="match status" value="1"/>
</dbReference>
<proteinExistence type="inferred from homology"/>
<comment type="similarity">
    <text evidence="2 6">Belongs to the anti-sigma-factor antagonist family.</text>
</comment>
<keyword evidence="4" id="KW-0597">Phosphoprotein</keyword>
<evidence type="ECO:0000313" key="9">
    <source>
        <dbReference type="Proteomes" id="UP000199800"/>
    </source>
</evidence>
<dbReference type="NCBIfam" id="TIGR02886">
    <property type="entry name" value="spore_II_AA"/>
    <property type="match status" value="1"/>
</dbReference>
<organism evidence="8 9">
    <name type="scientific">[Clostridium] polysaccharolyticum</name>
    <dbReference type="NCBI Taxonomy" id="29364"/>
    <lineage>
        <taxon>Bacteria</taxon>
        <taxon>Bacillati</taxon>
        <taxon>Bacillota</taxon>
        <taxon>Clostridia</taxon>
        <taxon>Lachnospirales</taxon>
        <taxon>Lachnospiraceae</taxon>
    </lineage>
</organism>
<evidence type="ECO:0000256" key="1">
    <source>
        <dbReference type="ARBA" id="ARBA00001976"/>
    </source>
</evidence>
<keyword evidence="5" id="KW-0749">Sporulation</keyword>
<dbReference type="GO" id="GO:0043856">
    <property type="term" value="F:anti-sigma factor antagonist activity"/>
    <property type="evidence" value="ECO:0007669"/>
    <property type="project" value="InterPro"/>
</dbReference>
<feature type="domain" description="STAS" evidence="7">
    <location>
        <begin position="17"/>
        <end position="127"/>
    </location>
</feature>
<dbReference type="NCBIfam" id="TIGR00377">
    <property type="entry name" value="ant_ant_sig"/>
    <property type="match status" value="1"/>
</dbReference>
<dbReference type="InterPro" id="IPR003658">
    <property type="entry name" value="Anti-sigma_ant"/>
</dbReference>
<dbReference type="InterPro" id="IPR014237">
    <property type="entry name" value="Anti-sigma_F_ant"/>
</dbReference>
<evidence type="ECO:0000256" key="5">
    <source>
        <dbReference type="ARBA" id="ARBA00022969"/>
    </source>
</evidence>
<dbReference type="InterPro" id="IPR002645">
    <property type="entry name" value="STAS_dom"/>
</dbReference>
<evidence type="ECO:0000256" key="3">
    <source>
        <dbReference type="ARBA" id="ARBA00020784"/>
    </source>
</evidence>
<evidence type="ECO:0000256" key="6">
    <source>
        <dbReference type="RuleBase" id="RU003749"/>
    </source>
</evidence>
<dbReference type="AlphaFoldDB" id="A0A1H9Y7X9"/>
<dbReference type="InterPro" id="IPR036513">
    <property type="entry name" value="STAS_dom_sf"/>
</dbReference>
<gene>
    <name evidence="8" type="ORF">SAMN04487772_101178</name>
</gene>
<evidence type="ECO:0000256" key="4">
    <source>
        <dbReference type="ARBA" id="ARBA00022553"/>
    </source>
</evidence>
<dbReference type="STRING" id="29364.SAMN04487772_101178"/>
<dbReference type="RefSeq" id="WP_242939645.1">
    <property type="nucleotide sequence ID" value="NZ_FOHN01000001.1"/>
</dbReference>
<name>A0A1H9Y7X9_9FIRM</name>
<keyword evidence="9" id="KW-1185">Reference proteome</keyword>
<evidence type="ECO:0000313" key="8">
    <source>
        <dbReference type="EMBL" id="SES64524.1"/>
    </source>
</evidence>